<dbReference type="GO" id="GO:0005634">
    <property type="term" value="C:nucleus"/>
    <property type="evidence" value="ECO:0007669"/>
    <property type="project" value="TreeGrafter"/>
</dbReference>
<accession>A0A9W4WUB5</accession>
<evidence type="ECO:0000259" key="1">
    <source>
        <dbReference type="PROSITE" id="PS50011"/>
    </source>
</evidence>
<dbReference type="InterPro" id="IPR011009">
    <property type="entry name" value="Kinase-like_dom_sf"/>
</dbReference>
<dbReference type="Pfam" id="PF00069">
    <property type="entry name" value="Pkinase"/>
    <property type="match status" value="1"/>
</dbReference>
<dbReference type="SUPFAM" id="SSF56112">
    <property type="entry name" value="Protein kinase-like (PK-like)"/>
    <property type="match status" value="1"/>
</dbReference>
<keyword evidence="3" id="KW-1185">Reference proteome</keyword>
<dbReference type="PANTHER" id="PTHR24345">
    <property type="entry name" value="SERINE/THREONINE-PROTEIN KINASE PLK"/>
    <property type="match status" value="1"/>
</dbReference>
<comment type="caution">
    <text evidence="2">The sequence shown here is derived from an EMBL/GenBank/DDBJ whole genome shotgun (WGS) entry which is preliminary data.</text>
</comment>
<name>A0A9W4WUB5_9GLOM</name>
<dbReference type="AlphaFoldDB" id="A0A9W4WUB5"/>
<dbReference type="GO" id="GO:0004672">
    <property type="term" value="F:protein kinase activity"/>
    <property type="evidence" value="ECO:0007669"/>
    <property type="project" value="InterPro"/>
</dbReference>
<dbReference type="OrthoDB" id="6718656at2759"/>
<organism evidence="2 3">
    <name type="scientific">Funneliformis geosporum</name>
    <dbReference type="NCBI Taxonomy" id="1117311"/>
    <lineage>
        <taxon>Eukaryota</taxon>
        <taxon>Fungi</taxon>
        <taxon>Fungi incertae sedis</taxon>
        <taxon>Mucoromycota</taxon>
        <taxon>Glomeromycotina</taxon>
        <taxon>Glomeromycetes</taxon>
        <taxon>Glomerales</taxon>
        <taxon>Glomeraceae</taxon>
        <taxon>Funneliformis</taxon>
    </lineage>
</organism>
<protein>
    <submittedName>
        <fullName evidence="2">13863_t:CDS:1</fullName>
    </submittedName>
</protein>
<evidence type="ECO:0000313" key="3">
    <source>
        <dbReference type="Proteomes" id="UP001153678"/>
    </source>
</evidence>
<dbReference type="Proteomes" id="UP001153678">
    <property type="component" value="Unassembled WGS sequence"/>
</dbReference>
<evidence type="ECO:0000313" key="2">
    <source>
        <dbReference type="EMBL" id="CAI2179448.1"/>
    </source>
</evidence>
<dbReference type="Gene3D" id="1.10.510.10">
    <property type="entry name" value="Transferase(Phosphotransferase) domain 1"/>
    <property type="match status" value="1"/>
</dbReference>
<sequence>MDMRCKTYDMSCDASSIIYSPIWLEGPRWIRDEGAEQWTRNGPTKVALKKLHNSQLISKESLNQIYEFHRVLHFGSIANFFGITKDPSSNYMFVMRYYENRDLHSYLDEAQGMFCWRHIVEMLWRISGGIEYIHENGLIHGNIHGGNLLVENELDLIDIRISDVGLYGPVGNNNPNEVYGVLPYVAPEILKGGLATKA</sequence>
<dbReference type="GO" id="GO:0005524">
    <property type="term" value="F:ATP binding"/>
    <property type="evidence" value="ECO:0007669"/>
    <property type="project" value="InterPro"/>
</dbReference>
<proteinExistence type="predicted"/>
<feature type="domain" description="Protein kinase" evidence="1">
    <location>
        <begin position="1"/>
        <end position="198"/>
    </location>
</feature>
<dbReference type="EMBL" id="CAMKVN010002073">
    <property type="protein sequence ID" value="CAI2179448.1"/>
    <property type="molecule type" value="Genomic_DNA"/>
</dbReference>
<reference evidence="2" key="1">
    <citation type="submission" date="2022-08" db="EMBL/GenBank/DDBJ databases">
        <authorList>
            <person name="Kallberg Y."/>
            <person name="Tangrot J."/>
            <person name="Rosling A."/>
        </authorList>
    </citation>
    <scope>NUCLEOTIDE SEQUENCE</scope>
    <source>
        <strain evidence="2">Wild A</strain>
    </source>
</reference>
<dbReference type="InterPro" id="IPR000719">
    <property type="entry name" value="Prot_kinase_dom"/>
</dbReference>
<gene>
    <name evidence="2" type="ORF">FWILDA_LOCUS9095</name>
</gene>
<dbReference type="PROSITE" id="PS50011">
    <property type="entry name" value="PROTEIN_KINASE_DOM"/>
    <property type="match status" value="1"/>
</dbReference>